<sequence>MPKKKQELRSFYLALTKPISCFLSSQIMGTSGVAASSKLHIFFFPYMAHGHMIPTLDMAKLFATKGAKSTILTTPLNSKLFEKPINSFNDENPELEDIKLQILNFPCTELGLPEGCENTDFIFSNHDLTKGNLNMKFLLAMEYFKEQLEELLETVKPDCFVANMFFPWATKVAEKFNVPRLVFHGTGYFSLCASHCLRLHKPYKNVASSSEPFVIPELPGDVVITDEQVIEKEEESVMGKFMKEIRDSERDSFGVLVNSFYDLEPAYADFFKTHVAKRAWDIGPLSLGNREFKEKAERGKKASIDEHECLKWLDSKRCESVIYLSFGTMSSFDDEQLIEIAAGLEMSGHGFVWVVNRSGSQGEKVEWLPEGFEERTKGQGLIIRGWAPQVLILDHQAIGGFLTHCGWNSLLEGAASGLPMVTWPIGAEQFYNEKLVTQVLKTGVSVGVKKMVKGSGDFITREKVNIAVREVMVGDEMRKRAKQLAVMAKDAVREGGSSDLEVNRLMDELNQTKMSRNPHHKLHVMFFPYMAYGHMIPTLDMAKLFSSKGVKSTIITTPLNSKIFQKPIDVFKNQNPSLEIIDIHIFEFPCVQLGLPEGCENVDFFTSSNNPGRENIAFKFLSSTRFFKDQLEKLLQTTRPDCLIADMFFPWSTQVAEKCHVPRLVFHGTGYFSLCANYCMKVHKPQNKVASSSEPFVIPDLPGDIEITREQIINSESEMAKFLLDVRESETKSTGVIVNSFYELEPEYADFFKRFVAKRAWQIGPLSITNRGFEEKAERGKKASIDEVQCLKWLDSKEKDSVIYISFGSVACFKNKQLVEIAAGLEASGASFIWVVRKSTGDDDKEEWLPEGFEERVKGRGMIIKGWAPQVLILEHQATGGFVTHCGWNSLLEGVAAGLPMVTWPIGAEQFYNEKLVTQVLRTGVSVGATKHVKNMGDEIISREKVEKAVREVLAWEEAEERRIRIKKLAEMAKAAVAEGGSSFNDLNNFIHDDSHKLHVMFFPFMGYGHMIPTLDMAKLFSSRGAKSTIITTPLNAKILQKPINTFKSLNPGLKIEIQIIDFPCVQLGLPEGCENPDFFTSNNNPDERQTMMLKFFASMRFFKDQLEKILETTRPSCLIADMFFPWATEAAEKFNVPRLVFHGTGYFSLCSEHCIRRMHKPKMISEPFKVPDLPGDITMTQGQMRDLDEETDMGKFLIEVIESEVKSSGVVVNSFYELEPEYADFYKGSGVTRAWHIGPLSVQNRGFEEKAKRGKKASIDEVECLKWLNSKKQDSVIYVSFGSVAYIKNEQLIEIAAGLEACGASFIWVVRKRGESKGEEEWLPEGFEERVKGRGMIIRGWAPQVMILDHQATGVFVTHCGWNSVLEGVAAGLPMVTWPVGAEQFYNEILVTQVLRTGVSVGTKKHASMGDFIGRESVEKAVREVLVGEEAEERRGRAKKLAEMAKVAVEEGGSSYNDLSSFIEEFSS</sequence>
<comment type="similarity">
    <text evidence="1">Belongs to the UDP-glycosyltransferase family.</text>
</comment>
<dbReference type="InterPro" id="IPR035595">
    <property type="entry name" value="UDP_glycos_trans_CS"/>
</dbReference>
<comment type="caution">
    <text evidence="4">The sequence shown here is derived from an EMBL/GenBank/DDBJ whole genome shotgun (WGS) entry which is preliminary data.</text>
</comment>
<dbReference type="PANTHER" id="PTHR48047:SF45">
    <property type="entry name" value="SCOPOLETIN GLUCOSYLTRANSFERASE-LIKE"/>
    <property type="match status" value="1"/>
</dbReference>
<dbReference type="PANTHER" id="PTHR48047">
    <property type="entry name" value="GLYCOSYLTRANSFERASE"/>
    <property type="match status" value="1"/>
</dbReference>
<evidence type="ECO:0000256" key="1">
    <source>
        <dbReference type="ARBA" id="ARBA00009995"/>
    </source>
</evidence>
<proteinExistence type="inferred from homology"/>
<dbReference type="CDD" id="cd03784">
    <property type="entry name" value="GT1_Gtf-like"/>
    <property type="match status" value="3"/>
</dbReference>
<dbReference type="Proteomes" id="UP000824890">
    <property type="component" value="Unassembled WGS sequence"/>
</dbReference>
<evidence type="ECO:0000313" key="4">
    <source>
        <dbReference type="EMBL" id="KAH0940753.1"/>
    </source>
</evidence>
<evidence type="ECO:0000256" key="2">
    <source>
        <dbReference type="ARBA" id="ARBA00022676"/>
    </source>
</evidence>
<dbReference type="EMBL" id="JAGKQM010000001">
    <property type="protein sequence ID" value="KAH0940753.1"/>
    <property type="molecule type" value="Genomic_DNA"/>
</dbReference>
<protein>
    <recommendedName>
        <fullName evidence="6">UDP-glycosyltransferases domain-containing protein</fullName>
    </recommendedName>
</protein>
<dbReference type="InterPro" id="IPR002213">
    <property type="entry name" value="UDP_glucos_trans"/>
</dbReference>
<keyword evidence="5" id="KW-1185">Reference proteome</keyword>
<keyword evidence="3" id="KW-0808">Transferase</keyword>
<dbReference type="Gene3D" id="3.40.50.2000">
    <property type="entry name" value="Glycogen Phosphorylase B"/>
    <property type="match status" value="6"/>
</dbReference>
<dbReference type="PROSITE" id="PS00375">
    <property type="entry name" value="UDPGT"/>
    <property type="match status" value="3"/>
</dbReference>
<evidence type="ECO:0008006" key="6">
    <source>
        <dbReference type="Google" id="ProtNLM"/>
    </source>
</evidence>
<evidence type="ECO:0000313" key="5">
    <source>
        <dbReference type="Proteomes" id="UP000824890"/>
    </source>
</evidence>
<gene>
    <name evidence="4" type="ORF">HID58_000390</name>
</gene>
<keyword evidence="2" id="KW-0328">Glycosyltransferase</keyword>
<dbReference type="Pfam" id="PF00201">
    <property type="entry name" value="UDPGT"/>
    <property type="match status" value="3"/>
</dbReference>
<reference evidence="4 5" key="1">
    <citation type="submission" date="2021-05" db="EMBL/GenBank/DDBJ databases">
        <title>Genome Assembly of Synthetic Allotetraploid Brassica napus Reveals Homoeologous Exchanges between Subgenomes.</title>
        <authorList>
            <person name="Davis J.T."/>
        </authorList>
    </citation>
    <scope>NUCLEOTIDE SEQUENCE [LARGE SCALE GENOMIC DNA]</scope>
    <source>
        <strain evidence="5">cv. Da-Ae</strain>
        <tissue evidence="4">Seedling</tissue>
    </source>
</reference>
<accession>A0ABQ8EGG0</accession>
<organism evidence="4 5">
    <name type="scientific">Brassica napus</name>
    <name type="common">Rape</name>
    <dbReference type="NCBI Taxonomy" id="3708"/>
    <lineage>
        <taxon>Eukaryota</taxon>
        <taxon>Viridiplantae</taxon>
        <taxon>Streptophyta</taxon>
        <taxon>Embryophyta</taxon>
        <taxon>Tracheophyta</taxon>
        <taxon>Spermatophyta</taxon>
        <taxon>Magnoliopsida</taxon>
        <taxon>eudicotyledons</taxon>
        <taxon>Gunneridae</taxon>
        <taxon>Pentapetalae</taxon>
        <taxon>rosids</taxon>
        <taxon>malvids</taxon>
        <taxon>Brassicales</taxon>
        <taxon>Brassicaceae</taxon>
        <taxon>Brassiceae</taxon>
        <taxon>Brassica</taxon>
    </lineage>
</organism>
<evidence type="ECO:0000256" key="3">
    <source>
        <dbReference type="ARBA" id="ARBA00022679"/>
    </source>
</evidence>
<dbReference type="SUPFAM" id="SSF53756">
    <property type="entry name" value="UDP-Glycosyltransferase/glycogen phosphorylase"/>
    <property type="match status" value="3"/>
</dbReference>
<name>A0ABQ8EGG0_BRANA</name>